<keyword evidence="4 11" id="KW-0479">Metal-binding</keyword>
<feature type="binding site" evidence="11">
    <location>
        <position position="177"/>
    </location>
    <ligand>
        <name>Ca(2+)</name>
        <dbReference type="ChEBI" id="CHEBI:29108"/>
    </ligand>
</feature>
<protein>
    <recommendedName>
        <fullName evidence="10">Apyrase</fullName>
        <ecNumber evidence="2">3.6.1.5</ecNumber>
    </recommendedName>
</protein>
<dbReference type="GeneID" id="113797960"/>
<keyword evidence="12" id="KW-0812">Transmembrane</keyword>
<gene>
    <name evidence="14 15" type="primary">LOC113797960</name>
</gene>
<evidence type="ECO:0000256" key="5">
    <source>
        <dbReference type="ARBA" id="ARBA00022801"/>
    </source>
</evidence>
<dbReference type="InterPro" id="IPR009283">
    <property type="entry name" value="Apyrase"/>
</dbReference>
<name>A0A6P6YG52_DERPT</name>
<organism evidence="13 15">
    <name type="scientific">Dermatophagoides pteronyssinus</name>
    <name type="common">European house dust mite</name>
    <dbReference type="NCBI Taxonomy" id="6956"/>
    <lineage>
        <taxon>Eukaryota</taxon>
        <taxon>Metazoa</taxon>
        <taxon>Ecdysozoa</taxon>
        <taxon>Arthropoda</taxon>
        <taxon>Chelicerata</taxon>
        <taxon>Arachnida</taxon>
        <taxon>Acari</taxon>
        <taxon>Acariformes</taxon>
        <taxon>Sarcoptiformes</taxon>
        <taxon>Astigmata</taxon>
        <taxon>Psoroptidia</taxon>
        <taxon>Analgoidea</taxon>
        <taxon>Pyroglyphidae</taxon>
        <taxon>Dermatophagoidinae</taxon>
        <taxon>Dermatophagoides</taxon>
    </lineage>
</organism>
<keyword evidence="6 11" id="KW-0106">Calcium</keyword>
<dbReference type="FunFam" id="2.120.10.100:FF:000001">
    <property type="entry name" value="Soluble calcium-activated nucleotidase 1"/>
    <property type="match status" value="1"/>
</dbReference>
<dbReference type="GO" id="GO:0005509">
    <property type="term" value="F:calcium ion binding"/>
    <property type="evidence" value="ECO:0007669"/>
    <property type="project" value="InterPro"/>
</dbReference>
<keyword evidence="12" id="KW-0472">Membrane</keyword>
<reference evidence="14 15" key="1">
    <citation type="submission" date="2025-04" db="UniProtKB">
        <authorList>
            <consortium name="RefSeq"/>
        </authorList>
    </citation>
    <scope>IDENTIFICATION</scope>
    <source>
        <strain evidence="14 15">Airmid</strain>
    </source>
</reference>
<keyword evidence="12" id="KW-1133">Transmembrane helix</keyword>
<evidence type="ECO:0000313" key="13">
    <source>
        <dbReference type="Proteomes" id="UP000515146"/>
    </source>
</evidence>
<feature type="binding site" evidence="11">
    <location>
        <position position="178"/>
    </location>
    <ligand>
        <name>Ca(2+)</name>
        <dbReference type="ChEBI" id="CHEBI:29108"/>
    </ligand>
</feature>
<feature type="binding site" evidence="11">
    <location>
        <position position="357"/>
    </location>
    <ligand>
        <name>Ca(2+)</name>
        <dbReference type="ChEBI" id="CHEBI:29108"/>
    </ligand>
</feature>
<dbReference type="Gene3D" id="2.120.10.100">
    <property type="entry name" value="Apyrase"/>
    <property type="match status" value="1"/>
</dbReference>
<feature type="binding site" evidence="11">
    <location>
        <position position="225"/>
    </location>
    <ligand>
        <name>Ca(2+)</name>
        <dbReference type="ChEBI" id="CHEBI:29108"/>
    </ligand>
</feature>
<feature type="binding site" evidence="11">
    <location>
        <position position="418"/>
    </location>
    <ligand>
        <name>Ca(2+)</name>
        <dbReference type="ChEBI" id="CHEBI:29108"/>
    </ligand>
</feature>
<dbReference type="Proteomes" id="UP000515146">
    <property type="component" value="Unplaced"/>
</dbReference>
<evidence type="ECO:0000256" key="9">
    <source>
        <dbReference type="ARBA" id="ARBA00047297"/>
    </source>
</evidence>
<evidence type="ECO:0000313" key="14">
    <source>
        <dbReference type="RefSeq" id="XP_027204234.1"/>
    </source>
</evidence>
<evidence type="ECO:0000256" key="11">
    <source>
        <dbReference type="PIRSR" id="PIRSR609283-1"/>
    </source>
</evidence>
<dbReference type="Pfam" id="PF06079">
    <property type="entry name" value="Apyrase"/>
    <property type="match status" value="1"/>
</dbReference>
<evidence type="ECO:0000256" key="2">
    <source>
        <dbReference type="ARBA" id="ARBA00012148"/>
    </source>
</evidence>
<keyword evidence="7" id="KW-0800">Toxin</keyword>
<dbReference type="InterPro" id="IPR036258">
    <property type="entry name" value="Apyrase_sf"/>
</dbReference>
<dbReference type="OMA" id="RDEHMGC"/>
<dbReference type="OrthoDB" id="25028at2759"/>
<dbReference type="PANTHER" id="PTHR13023:SF3">
    <property type="entry name" value="SOLUBLE CALCIUM-ACTIVATED NUCLEOTIDASE 1"/>
    <property type="match status" value="1"/>
</dbReference>
<keyword evidence="3" id="KW-1201">Platelet aggregation inhibiting toxin</keyword>
<dbReference type="KEGG" id="dpte:113797960"/>
<dbReference type="GO" id="GO:0045134">
    <property type="term" value="F:UDP phosphatase activity"/>
    <property type="evidence" value="ECO:0007669"/>
    <property type="project" value="TreeGrafter"/>
</dbReference>
<dbReference type="GO" id="GO:0004050">
    <property type="term" value="F:apyrase activity"/>
    <property type="evidence" value="ECO:0007669"/>
    <property type="project" value="UniProtKB-EC"/>
</dbReference>
<dbReference type="GO" id="GO:0004382">
    <property type="term" value="F:GDP phosphatase activity"/>
    <property type="evidence" value="ECO:0007669"/>
    <property type="project" value="TreeGrafter"/>
</dbReference>
<dbReference type="RefSeq" id="XP_027204234.1">
    <property type="nucleotide sequence ID" value="XM_027348433.1"/>
</dbReference>
<evidence type="ECO:0000256" key="8">
    <source>
        <dbReference type="ARBA" id="ARBA00025738"/>
    </source>
</evidence>
<keyword evidence="13" id="KW-1185">Reference proteome</keyword>
<evidence type="ECO:0000256" key="12">
    <source>
        <dbReference type="SAM" id="Phobius"/>
    </source>
</evidence>
<evidence type="ECO:0000256" key="10">
    <source>
        <dbReference type="ARBA" id="ARBA00074431"/>
    </source>
</evidence>
<evidence type="ECO:0000256" key="3">
    <source>
        <dbReference type="ARBA" id="ARBA00022442"/>
    </source>
</evidence>
<dbReference type="SUPFAM" id="SSF101887">
    <property type="entry name" value="Apyrase"/>
    <property type="match status" value="1"/>
</dbReference>
<evidence type="ECO:0000256" key="6">
    <source>
        <dbReference type="ARBA" id="ARBA00022837"/>
    </source>
</evidence>
<evidence type="ECO:0000256" key="4">
    <source>
        <dbReference type="ARBA" id="ARBA00022723"/>
    </source>
</evidence>
<keyword evidence="7" id="KW-1199">Hemostasis impairing toxin</keyword>
<comment type="cofactor">
    <cofactor evidence="1 11">
        <name>Ca(2+)</name>
        <dbReference type="ChEBI" id="CHEBI:29108"/>
    </cofactor>
</comment>
<feature type="transmembrane region" description="Helical" evidence="12">
    <location>
        <begin position="33"/>
        <end position="52"/>
    </location>
</feature>
<proteinExistence type="inferred from homology"/>
<dbReference type="RefSeq" id="XP_027204235.1">
    <property type="nucleotide sequence ID" value="XM_027348434.1"/>
</dbReference>
<accession>A0A6P6YG52</accession>
<dbReference type="PANTHER" id="PTHR13023">
    <property type="entry name" value="APYRASE"/>
    <property type="match status" value="1"/>
</dbReference>
<dbReference type="GO" id="GO:0030166">
    <property type="term" value="P:proteoglycan biosynthetic process"/>
    <property type="evidence" value="ECO:0007669"/>
    <property type="project" value="TreeGrafter"/>
</dbReference>
<sequence length="423" mass="48187">MRKMNDWRRAIRTPISYSVPGSSSNLIRQQTNFVSFVILSGALVLLILYAFMPPNNNDTMQALNDEHGHWHEKLVACDCLSYISQGHDNNLFVLNRTYPMTSIETMNDGRLRYRIAAVADLDKKSKSMSRPNTYLSYMLNGVLIFDPHSQTVEVNFEPKEIELSSEFSSGGRGMELSELVVFNGKLYTCDDRTGIVFEIRNSLLLPWIILPNGNGQSTGKGFKCEWMTVKDDHLYVGSLGKEWTSPNGDKIYNYDPQYVKRISAFGHVEHLDWRLRYIELRRAAGIEAPGYLVHEAAVWSKERKQWYFLPRRASHQLYDDSLDEKRGTNILLVANDNFTTINKTVSIGPLIKTHGFSSLKLLPLPDEVKLSPLGSEIAIAIKSEEDNEAIATYIMIFRLPDGHILLPETKISSKHKYEGIEFV</sequence>
<dbReference type="EC" id="3.6.1.5" evidence="2"/>
<dbReference type="AlphaFoldDB" id="A0A6P6YG52"/>
<evidence type="ECO:0000256" key="1">
    <source>
        <dbReference type="ARBA" id="ARBA00001913"/>
    </source>
</evidence>
<evidence type="ECO:0000256" key="7">
    <source>
        <dbReference type="ARBA" id="ARBA00023240"/>
    </source>
</evidence>
<keyword evidence="5" id="KW-0378">Hydrolase</keyword>
<feature type="binding site" evidence="11">
    <location>
        <position position="295"/>
    </location>
    <ligand>
        <name>Ca(2+)</name>
        <dbReference type="ChEBI" id="CHEBI:29108"/>
    </ligand>
</feature>
<comment type="similarity">
    <text evidence="8">Belongs to the apyrase family.</text>
</comment>
<comment type="catalytic activity">
    <reaction evidence="9">
        <text>a ribonucleoside 5'-triphosphate + 2 H2O = a ribonucleoside 5'-phosphate + 2 phosphate + 2 H(+)</text>
        <dbReference type="Rhea" id="RHEA:36795"/>
        <dbReference type="ChEBI" id="CHEBI:15377"/>
        <dbReference type="ChEBI" id="CHEBI:15378"/>
        <dbReference type="ChEBI" id="CHEBI:43474"/>
        <dbReference type="ChEBI" id="CHEBI:58043"/>
        <dbReference type="ChEBI" id="CHEBI:61557"/>
        <dbReference type="EC" id="3.6.1.5"/>
    </reaction>
    <physiologicalReaction direction="left-to-right" evidence="9">
        <dbReference type="Rhea" id="RHEA:36796"/>
    </physiologicalReaction>
</comment>
<evidence type="ECO:0000313" key="15">
    <source>
        <dbReference type="RefSeq" id="XP_027204235.1"/>
    </source>
</evidence>